<dbReference type="Proteomes" id="UP001056426">
    <property type="component" value="Chromosome"/>
</dbReference>
<dbReference type="RefSeq" id="WP_250722023.1">
    <property type="nucleotide sequence ID" value="NZ_CP098400.1"/>
</dbReference>
<gene>
    <name evidence="2" type="ORF">M9189_07265</name>
</gene>
<keyword evidence="1" id="KW-0732">Signal</keyword>
<dbReference type="SMART" id="SM00028">
    <property type="entry name" value="TPR"/>
    <property type="match status" value="3"/>
</dbReference>
<dbReference type="InterPro" id="IPR019734">
    <property type="entry name" value="TPR_rpt"/>
</dbReference>
<name>A0A9J6ZMA8_9BACT</name>
<dbReference type="Pfam" id="PF13432">
    <property type="entry name" value="TPR_16"/>
    <property type="match status" value="1"/>
</dbReference>
<dbReference type="InterPro" id="IPR011990">
    <property type="entry name" value="TPR-like_helical_dom_sf"/>
</dbReference>
<sequence length="212" mass="24107">MRYLTILGMMLFSLVSFAQTETAYIELKNEGNDALRKNDFATAVEKFEAALAVWPEEEAQDASMIFNLATAARRIKNHEKALEYYKKSVDMGYRADFSTYYIASSLNNLDRDEEMEQTLLKAIEDYKSSSVLAQMKKMLTTYYLKKGAEPYNQAAQILASAASADPEQYDEITARANNAFADAKPWFEKVLEIDPDNEKAQASLREINSRLK</sequence>
<evidence type="ECO:0000313" key="3">
    <source>
        <dbReference type="Proteomes" id="UP001056426"/>
    </source>
</evidence>
<feature type="signal peptide" evidence="1">
    <location>
        <begin position="1"/>
        <end position="18"/>
    </location>
</feature>
<dbReference type="AlphaFoldDB" id="A0A9J6ZMA8"/>
<dbReference type="KEGG" id="alkq:M9189_07265"/>
<dbReference type="SUPFAM" id="SSF48452">
    <property type="entry name" value="TPR-like"/>
    <property type="match status" value="1"/>
</dbReference>
<organism evidence="2 3">
    <name type="scientific">Xiashengella succiniciproducens</name>
    <dbReference type="NCBI Taxonomy" id="2949635"/>
    <lineage>
        <taxon>Bacteria</taxon>
        <taxon>Pseudomonadati</taxon>
        <taxon>Bacteroidota</taxon>
        <taxon>Bacteroidia</taxon>
        <taxon>Marinilabiliales</taxon>
        <taxon>Marinilabiliaceae</taxon>
        <taxon>Xiashengella</taxon>
    </lineage>
</organism>
<keyword evidence="3" id="KW-1185">Reference proteome</keyword>
<reference evidence="2" key="2">
    <citation type="submission" date="2022-06" db="EMBL/GenBank/DDBJ databases">
        <title>Xiashengella guii gen. nov. sp. nov., a bacterium isolated form anaerobic digestion tank.</title>
        <authorList>
            <person name="Huang H."/>
        </authorList>
    </citation>
    <scope>NUCLEOTIDE SEQUENCE</scope>
    <source>
        <strain evidence="2">Ai-910</strain>
    </source>
</reference>
<evidence type="ECO:0000313" key="2">
    <source>
        <dbReference type="EMBL" id="URW78662.1"/>
    </source>
</evidence>
<reference evidence="2" key="1">
    <citation type="submission" date="2022-05" db="EMBL/GenBank/DDBJ databases">
        <authorList>
            <person name="Sun X."/>
        </authorList>
    </citation>
    <scope>NUCLEOTIDE SEQUENCE</scope>
    <source>
        <strain evidence="2">Ai-910</strain>
    </source>
</reference>
<dbReference type="Pfam" id="PF13181">
    <property type="entry name" value="TPR_8"/>
    <property type="match status" value="1"/>
</dbReference>
<protein>
    <submittedName>
        <fullName evidence="2">Tetratricopeptide repeat protein</fullName>
    </submittedName>
</protein>
<proteinExistence type="predicted"/>
<dbReference type="EMBL" id="CP098400">
    <property type="protein sequence ID" value="URW78662.1"/>
    <property type="molecule type" value="Genomic_DNA"/>
</dbReference>
<dbReference type="Gene3D" id="1.25.40.10">
    <property type="entry name" value="Tetratricopeptide repeat domain"/>
    <property type="match status" value="1"/>
</dbReference>
<evidence type="ECO:0000256" key="1">
    <source>
        <dbReference type="SAM" id="SignalP"/>
    </source>
</evidence>
<feature type="chain" id="PRO_5039948791" evidence="1">
    <location>
        <begin position="19"/>
        <end position="212"/>
    </location>
</feature>
<accession>A0A9J6ZMA8</accession>